<evidence type="ECO:0000256" key="1">
    <source>
        <dbReference type="ARBA" id="ARBA00004141"/>
    </source>
</evidence>
<comment type="subcellular location">
    <subcellularLocation>
        <location evidence="1">Membrane</location>
        <topology evidence="1">Multi-pass membrane protein</topology>
    </subcellularLocation>
</comment>
<dbReference type="InterPro" id="IPR013525">
    <property type="entry name" value="ABC2_TM"/>
</dbReference>
<evidence type="ECO:0000256" key="5">
    <source>
        <dbReference type="SAM" id="Phobius"/>
    </source>
</evidence>
<evidence type="ECO:0000256" key="4">
    <source>
        <dbReference type="ARBA" id="ARBA00023136"/>
    </source>
</evidence>
<feature type="domain" description="ABC-2 type transporter transmembrane" evidence="6">
    <location>
        <begin position="32"/>
        <end position="366"/>
    </location>
</feature>
<feature type="transmembrane region" description="Helical" evidence="5">
    <location>
        <begin position="272"/>
        <end position="296"/>
    </location>
</feature>
<feature type="transmembrane region" description="Helical" evidence="5">
    <location>
        <begin position="33"/>
        <end position="55"/>
    </location>
</feature>
<feature type="transmembrane region" description="Helical" evidence="5">
    <location>
        <begin position="308"/>
        <end position="332"/>
    </location>
</feature>
<dbReference type="Proteomes" id="UP000593758">
    <property type="component" value="Chromosome"/>
</dbReference>
<evidence type="ECO:0000256" key="3">
    <source>
        <dbReference type="ARBA" id="ARBA00022989"/>
    </source>
</evidence>
<evidence type="ECO:0000259" key="6">
    <source>
        <dbReference type="Pfam" id="PF12698"/>
    </source>
</evidence>
<gene>
    <name evidence="7" type="ORF">IM660_09415</name>
</gene>
<reference evidence="7 8" key="1">
    <citation type="submission" date="2020-10" db="EMBL/GenBank/DDBJ databases">
        <title>Haloactinobacterium sp. RN3S43, a bacterium isolated from saline soil.</title>
        <authorList>
            <person name="Sun J.-Q."/>
        </authorList>
    </citation>
    <scope>NUCLEOTIDE SEQUENCE [LARGE SCALE GENOMIC DNA]</scope>
    <source>
        <strain evidence="7 8">RN3S43</strain>
    </source>
</reference>
<dbReference type="AlphaFoldDB" id="A0A7M1T0K0"/>
<name>A0A7M1T0K0_9MICO</name>
<protein>
    <submittedName>
        <fullName evidence="7">ABC transporter permease</fullName>
    </submittedName>
</protein>
<keyword evidence="3 5" id="KW-1133">Transmembrane helix</keyword>
<keyword evidence="2 5" id="KW-0812">Transmembrane</keyword>
<feature type="transmembrane region" description="Helical" evidence="5">
    <location>
        <begin position="352"/>
        <end position="370"/>
    </location>
</feature>
<feature type="transmembrane region" description="Helical" evidence="5">
    <location>
        <begin position="237"/>
        <end position="260"/>
    </location>
</feature>
<keyword evidence="8" id="KW-1185">Reference proteome</keyword>
<accession>A0A7M1T0K0</accession>
<evidence type="ECO:0000313" key="8">
    <source>
        <dbReference type="Proteomes" id="UP000593758"/>
    </source>
</evidence>
<proteinExistence type="predicted"/>
<feature type="transmembrane region" description="Helical" evidence="5">
    <location>
        <begin position="178"/>
        <end position="203"/>
    </location>
</feature>
<dbReference type="KEGG" id="halt:IM660_09415"/>
<evidence type="ECO:0000313" key="7">
    <source>
        <dbReference type="EMBL" id="QOR72413.1"/>
    </source>
</evidence>
<keyword evidence="4 5" id="KW-0472">Membrane</keyword>
<sequence>MTATKTTADRVLVHAPWRTVTAREILVKVTDRSFLLSTVLTMALLIGAVAISAFFSARTTTYTVATVTEQVSTVAESASSAVEASGDQLQVSTLQTEQQVREQVTSGEADAGLIRTGDGYVLLGPDDVPGPLQGAIAAAVRDAVLAENAAEAGSTLAELEAGSEVSIELLDENAGRSVAAQILGFVFAFLFYMAALMFGMTIANSVLEEKQNRVVEILATAIPVRQLLYGKVLGNSILAFAQIALYGVVGLIAVNAAGLAENIGWIVSASGWFIAFFAVGFLALAAVWAVLGALASRTEDLQSSTGPIVVVIMAVLFVGLFASGPLLSIASFVPIMSSVAMPVRLLEGGVALWQPAVSLGLTALAAYLMVRGGERIYQRAVMQGGTALTWRQALRLEA</sequence>
<dbReference type="Pfam" id="PF12698">
    <property type="entry name" value="ABC2_membrane_3"/>
    <property type="match status" value="1"/>
</dbReference>
<dbReference type="RefSeq" id="WP_193499051.1">
    <property type="nucleotide sequence ID" value="NZ_CP063169.1"/>
</dbReference>
<dbReference type="GO" id="GO:0140359">
    <property type="term" value="F:ABC-type transporter activity"/>
    <property type="evidence" value="ECO:0007669"/>
    <property type="project" value="InterPro"/>
</dbReference>
<dbReference type="GO" id="GO:0016020">
    <property type="term" value="C:membrane"/>
    <property type="evidence" value="ECO:0007669"/>
    <property type="project" value="UniProtKB-SubCell"/>
</dbReference>
<evidence type="ECO:0000256" key="2">
    <source>
        <dbReference type="ARBA" id="ARBA00022692"/>
    </source>
</evidence>
<dbReference type="EMBL" id="CP063169">
    <property type="protein sequence ID" value="QOR72413.1"/>
    <property type="molecule type" value="Genomic_DNA"/>
</dbReference>
<organism evidence="7 8">
    <name type="scientific">Ruania alkalisoli</name>
    <dbReference type="NCBI Taxonomy" id="2779775"/>
    <lineage>
        <taxon>Bacteria</taxon>
        <taxon>Bacillati</taxon>
        <taxon>Actinomycetota</taxon>
        <taxon>Actinomycetes</taxon>
        <taxon>Micrococcales</taxon>
        <taxon>Ruaniaceae</taxon>
        <taxon>Ruania</taxon>
    </lineage>
</organism>